<dbReference type="InterPro" id="IPR043128">
    <property type="entry name" value="Rev_trsase/Diguanyl_cyclase"/>
</dbReference>
<comment type="caution">
    <text evidence="1">The sequence shown here is derived from an EMBL/GenBank/DDBJ whole genome shotgun (WGS) entry which is preliminary data.</text>
</comment>
<evidence type="ECO:0008006" key="3">
    <source>
        <dbReference type="Google" id="ProtNLM"/>
    </source>
</evidence>
<dbReference type="AlphaFoldDB" id="A0A1Y1QE41"/>
<dbReference type="Gene3D" id="3.30.70.270">
    <property type="match status" value="1"/>
</dbReference>
<sequence>MGHHFLLVEGVNLYANIYDTDQLSVIRGSSFLYKDAVTHIKEQFEADLEAVSTGASSGLFCLKAQATQTIGEVAKKVAQKLRDHEDFRYLTFGVEHCEAASLQQAKEQLWTQLRTHQLQKLTMQPDWSGNGDYQFGQASCDLAGTRIVANHKQKIQGKDRNLSSSVCRRWNYGREKRHSYYHDLLTHDLQEILKDYDFAEDINTLCADPNYPLEDGKPPEFDPEIPIMYPKLAGKMAVVYIDGNQFSDRQREFMTHYTQNGKSLETEIKAQQRFDTTIQGLRNRFLQQVVKELVDEERSTAINPLGHRRHNKQRKIFRLETLLWGGDEMLLVMPAWKGMDFLQRFFAFDWKLDGVEKPLTHAAGIVFCQAKTPIRIIQQLARGLADRVKDGKDYGREHNAWDYLVLESIDYPTTNDLGDYFKTRYPNGLSDNRSCGLPAIREWQETRKQLQTVLEERHLPRRKLYHVLQALREHGITSGQRTWQDLVRLKADDLQTANLSAQEREEHRLYEVSEFQAWLKGEGNDDWPALAKRCFGFGINEPAKRAWAWIHAVELWDYLAPEPVTKPEVVS</sequence>
<protein>
    <recommendedName>
        <fullName evidence="3">Type III-B CRISPR-associated protein Cas10/Cmr2</fullName>
    </recommendedName>
</protein>
<accession>A0A1Y1QE41</accession>
<dbReference type="Proteomes" id="UP000192491">
    <property type="component" value="Unassembled WGS sequence"/>
</dbReference>
<evidence type="ECO:0000313" key="1">
    <source>
        <dbReference type="EMBL" id="OQX03361.1"/>
    </source>
</evidence>
<name>A0A1Y1QE41_9GAMM</name>
<proteinExistence type="predicted"/>
<reference evidence="1 2" key="1">
    <citation type="submission" date="2017-01" db="EMBL/GenBank/DDBJ databases">
        <title>Novel large sulfur bacteria in the metagenomes of groundwater-fed chemosynthetic microbial mats in the Lake Huron basin.</title>
        <authorList>
            <person name="Sharrar A.M."/>
            <person name="Flood B.E."/>
            <person name="Bailey J.V."/>
            <person name="Jones D.S."/>
            <person name="Biddanda B."/>
            <person name="Ruberg S.A."/>
            <person name="Marcus D.N."/>
            <person name="Dick G.J."/>
        </authorList>
    </citation>
    <scope>NUCLEOTIDE SEQUENCE [LARGE SCALE GENOMIC DNA]</scope>
    <source>
        <strain evidence="1">A8</strain>
    </source>
</reference>
<dbReference type="EMBL" id="MTEJ01000413">
    <property type="protein sequence ID" value="OQX03361.1"/>
    <property type="molecule type" value="Genomic_DNA"/>
</dbReference>
<organism evidence="1 2">
    <name type="scientific">Thiothrix lacustris</name>
    <dbReference type="NCBI Taxonomy" id="525917"/>
    <lineage>
        <taxon>Bacteria</taxon>
        <taxon>Pseudomonadati</taxon>
        <taxon>Pseudomonadota</taxon>
        <taxon>Gammaproteobacteria</taxon>
        <taxon>Thiotrichales</taxon>
        <taxon>Thiotrichaceae</taxon>
        <taxon>Thiothrix</taxon>
    </lineage>
</organism>
<gene>
    <name evidence="1" type="ORF">BWK73_39770</name>
</gene>
<evidence type="ECO:0000313" key="2">
    <source>
        <dbReference type="Proteomes" id="UP000192491"/>
    </source>
</evidence>